<dbReference type="GO" id="GO:0031731">
    <property type="term" value="F:CCR6 chemokine receptor binding"/>
    <property type="evidence" value="ECO:0007669"/>
    <property type="project" value="TreeGrafter"/>
</dbReference>
<protein>
    <recommendedName>
        <fullName evidence="10">Beta-defensin-like domain-containing protein</fullName>
    </recommendedName>
</protein>
<dbReference type="GO" id="GO:0042056">
    <property type="term" value="F:chemoattractant activity"/>
    <property type="evidence" value="ECO:0007669"/>
    <property type="project" value="Ensembl"/>
</dbReference>
<dbReference type="AlphaFoldDB" id="A0A286XQ27"/>
<keyword evidence="12" id="KW-1185">Reference proteome</keyword>
<feature type="domain" description="Beta-defensin-like" evidence="10">
    <location>
        <begin position="29"/>
        <end position="64"/>
    </location>
</feature>
<keyword evidence="4" id="KW-0929">Antimicrobial</keyword>
<evidence type="ECO:0000256" key="1">
    <source>
        <dbReference type="ARBA" id="ARBA00004613"/>
    </source>
</evidence>
<dbReference type="Ensembl" id="ENSCPOT00000033239.1">
    <property type="protein sequence ID" value="ENSCPOP00000027370.1"/>
    <property type="gene ID" value="ENSCPOG00000030429.1"/>
</dbReference>
<dbReference type="FunFam" id="3.10.360.10:FF:000001">
    <property type="entry name" value="Beta-defensin 1"/>
    <property type="match status" value="1"/>
</dbReference>
<organism evidence="11 12">
    <name type="scientific">Cavia porcellus</name>
    <name type="common">Guinea pig</name>
    <dbReference type="NCBI Taxonomy" id="10141"/>
    <lineage>
        <taxon>Eukaryota</taxon>
        <taxon>Metazoa</taxon>
        <taxon>Chordata</taxon>
        <taxon>Craniata</taxon>
        <taxon>Vertebrata</taxon>
        <taxon>Euteleostomi</taxon>
        <taxon>Mammalia</taxon>
        <taxon>Eutheria</taxon>
        <taxon>Euarchontoglires</taxon>
        <taxon>Glires</taxon>
        <taxon>Rodentia</taxon>
        <taxon>Hystricomorpha</taxon>
        <taxon>Caviidae</taxon>
        <taxon>Cavia</taxon>
    </lineage>
</organism>
<dbReference type="EMBL" id="AAKN02003321">
    <property type="status" value="NOT_ANNOTATED_CDS"/>
    <property type="molecule type" value="Genomic_DNA"/>
</dbReference>
<reference evidence="12" key="1">
    <citation type="journal article" date="2011" name="Nature">
        <title>A high-resolution map of human evolutionary constraint using 29 mammals.</title>
        <authorList>
            <person name="Lindblad-Toh K."/>
            <person name="Garber M."/>
            <person name="Zuk O."/>
            <person name="Lin M.F."/>
            <person name="Parker B.J."/>
            <person name="Washietl S."/>
            <person name="Kheradpour P."/>
            <person name="Ernst J."/>
            <person name="Jordan G."/>
            <person name="Mauceli E."/>
            <person name="Ward L.D."/>
            <person name="Lowe C.B."/>
            <person name="Holloway A.K."/>
            <person name="Clamp M."/>
            <person name="Gnerre S."/>
            <person name="Alfoldi J."/>
            <person name="Beal K."/>
            <person name="Chang J."/>
            <person name="Clawson H."/>
            <person name="Cuff J."/>
            <person name="Di Palma F."/>
            <person name="Fitzgerald S."/>
            <person name="Flicek P."/>
            <person name="Guttman M."/>
            <person name="Hubisz M.J."/>
            <person name="Jaffe D.B."/>
            <person name="Jungreis I."/>
            <person name="Kent W.J."/>
            <person name="Kostka D."/>
            <person name="Lara M."/>
            <person name="Martins A.L."/>
            <person name="Massingham T."/>
            <person name="Moltke I."/>
            <person name="Raney B.J."/>
            <person name="Rasmussen M.D."/>
            <person name="Robinson J."/>
            <person name="Stark A."/>
            <person name="Vilella A.J."/>
            <person name="Wen J."/>
            <person name="Xie X."/>
            <person name="Zody M.C."/>
            <person name="Baldwin J."/>
            <person name="Bloom T."/>
            <person name="Chin C.W."/>
            <person name="Heiman D."/>
            <person name="Nicol R."/>
            <person name="Nusbaum C."/>
            <person name="Young S."/>
            <person name="Wilkinson J."/>
            <person name="Worley K.C."/>
            <person name="Kovar C.L."/>
            <person name="Muzny D.M."/>
            <person name="Gibbs R.A."/>
            <person name="Cree A."/>
            <person name="Dihn H.H."/>
            <person name="Fowler G."/>
            <person name="Jhangiani S."/>
            <person name="Joshi V."/>
            <person name="Lee S."/>
            <person name="Lewis L.R."/>
            <person name="Nazareth L.V."/>
            <person name="Okwuonu G."/>
            <person name="Santibanez J."/>
            <person name="Warren W.C."/>
            <person name="Mardis E.R."/>
            <person name="Weinstock G.M."/>
            <person name="Wilson R.K."/>
            <person name="Delehaunty K."/>
            <person name="Dooling D."/>
            <person name="Fronik C."/>
            <person name="Fulton L."/>
            <person name="Fulton B."/>
            <person name="Graves T."/>
            <person name="Minx P."/>
            <person name="Sodergren E."/>
            <person name="Birney E."/>
            <person name="Margulies E.H."/>
            <person name="Herrero J."/>
            <person name="Green E.D."/>
            <person name="Haussler D."/>
            <person name="Siepel A."/>
            <person name="Goldman N."/>
            <person name="Pollard K.S."/>
            <person name="Pedersen J.S."/>
            <person name="Lander E.S."/>
            <person name="Kellis M."/>
        </authorList>
    </citation>
    <scope>NUCLEOTIDE SEQUENCE [LARGE SCALE GENOMIC DNA]</scope>
    <source>
        <strain evidence="12">2N</strain>
    </source>
</reference>
<reference evidence="11" key="2">
    <citation type="submission" date="2025-08" db="UniProtKB">
        <authorList>
            <consortium name="Ensembl"/>
        </authorList>
    </citation>
    <scope>IDENTIFICATION</scope>
    <source>
        <strain evidence="11">2N</strain>
    </source>
</reference>
<evidence type="ECO:0000256" key="4">
    <source>
        <dbReference type="ARBA" id="ARBA00022529"/>
    </source>
</evidence>
<keyword evidence="8" id="KW-1015">Disulfide bond</keyword>
<proteinExistence type="inferred from homology"/>
<dbReference type="GO" id="GO:0005615">
    <property type="term" value="C:extracellular space"/>
    <property type="evidence" value="ECO:0007669"/>
    <property type="project" value="TreeGrafter"/>
</dbReference>
<evidence type="ECO:0000256" key="3">
    <source>
        <dbReference type="ARBA" id="ARBA00022525"/>
    </source>
</evidence>
<keyword evidence="5 9" id="KW-0732">Signal</keyword>
<accession>A0A286XQ27</accession>
<dbReference type="Gene3D" id="3.10.360.10">
    <property type="entry name" value="Antimicrobial Peptide, Beta-defensin 2, Chain A"/>
    <property type="match status" value="1"/>
</dbReference>
<dbReference type="InParanoid" id="A0A286XQ27"/>
<dbReference type="GO" id="GO:0042742">
    <property type="term" value="P:defense response to bacterium"/>
    <property type="evidence" value="ECO:0007669"/>
    <property type="project" value="UniProtKB-KW"/>
</dbReference>
<dbReference type="PANTHER" id="PTHR20515">
    <property type="entry name" value="BETA-DEFENSIN"/>
    <property type="match status" value="1"/>
</dbReference>
<dbReference type="Proteomes" id="UP000005447">
    <property type="component" value="Unassembled WGS sequence"/>
</dbReference>
<evidence type="ECO:0000256" key="2">
    <source>
        <dbReference type="ARBA" id="ARBA00007371"/>
    </source>
</evidence>
<dbReference type="SUPFAM" id="SSF57392">
    <property type="entry name" value="Defensin-like"/>
    <property type="match status" value="1"/>
</dbReference>
<evidence type="ECO:0000256" key="8">
    <source>
        <dbReference type="ARBA" id="ARBA00023157"/>
    </source>
</evidence>
<evidence type="ECO:0000259" key="10">
    <source>
        <dbReference type="Pfam" id="PF00711"/>
    </source>
</evidence>
<dbReference type="OMA" id="RETQIGH"/>
<evidence type="ECO:0000256" key="6">
    <source>
        <dbReference type="ARBA" id="ARBA00022940"/>
    </source>
</evidence>
<dbReference type="STRING" id="10141.ENSCPOP00000027370"/>
<comment type="similarity">
    <text evidence="2">Belongs to the beta-defensin family.</text>
</comment>
<keyword evidence="6" id="KW-0211">Defensin</keyword>
<dbReference type="Pfam" id="PF00711">
    <property type="entry name" value="Defensin_beta"/>
    <property type="match status" value="1"/>
</dbReference>
<dbReference type="GO" id="GO:0060326">
    <property type="term" value="P:cell chemotaxis"/>
    <property type="evidence" value="ECO:0007669"/>
    <property type="project" value="Ensembl"/>
</dbReference>
<sequence>MRIHYLLFAVLLLFLMPVPGEGGLISAVQRYFCRVRGGRCAALSCLPRETQIGRCSLKGRKCCRTKK</sequence>
<dbReference type="FunCoup" id="A0A286XQ27">
    <property type="interactions" value="200"/>
</dbReference>
<feature type="signal peptide" evidence="9">
    <location>
        <begin position="1"/>
        <end position="22"/>
    </location>
</feature>
<dbReference type="PANTHER" id="PTHR20515:SF0">
    <property type="entry name" value="BETA-DEFENSIN 103"/>
    <property type="match status" value="1"/>
</dbReference>
<dbReference type="Bgee" id="ENSCPOG00000030429">
    <property type="expression patterns" value="Expressed in zone of skin and 9 other cell types or tissues"/>
</dbReference>
<comment type="subcellular location">
    <subcellularLocation>
        <location evidence="1">Secreted</location>
    </subcellularLocation>
</comment>
<feature type="chain" id="PRO_5011711809" description="Beta-defensin-like domain-containing protein" evidence="9">
    <location>
        <begin position="23"/>
        <end position="67"/>
    </location>
</feature>
<evidence type="ECO:0000313" key="11">
    <source>
        <dbReference type="Ensembl" id="ENSCPOP00000027370.1"/>
    </source>
</evidence>
<dbReference type="InterPro" id="IPR001855">
    <property type="entry name" value="Defensin_beta-like"/>
</dbReference>
<reference evidence="11" key="3">
    <citation type="submission" date="2025-09" db="UniProtKB">
        <authorList>
            <consortium name="Ensembl"/>
        </authorList>
    </citation>
    <scope>IDENTIFICATION</scope>
    <source>
        <strain evidence="11">2N</strain>
    </source>
</reference>
<dbReference type="VEuPathDB" id="HostDB:ENSCPOG00000030429"/>
<keyword evidence="3" id="KW-0964">Secreted</keyword>
<dbReference type="GeneTree" id="ENSGT00530000064280"/>
<evidence type="ECO:0000256" key="7">
    <source>
        <dbReference type="ARBA" id="ARBA00023022"/>
    </source>
</evidence>
<evidence type="ECO:0000256" key="9">
    <source>
        <dbReference type="SAM" id="SignalP"/>
    </source>
</evidence>
<evidence type="ECO:0000256" key="5">
    <source>
        <dbReference type="ARBA" id="ARBA00022729"/>
    </source>
</evidence>
<name>A0A286XQ27_CAVPO</name>
<evidence type="ECO:0000313" key="12">
    <source>
        <dbReference type="Proteomes" id="UP000005447"/>
    </source>
</evidence>
<dbReference type="eggNOG" id="ENOG502TF5P">
    <property type="taxonomic scope" value="Eukaryota"/>
</dbReference>
<keyword evidence="7" id="KW-0044">Antibiotic</keyword>